<dbReference type="Proteomes" id="UP000183567">
    <property type="component" value="Unassembled WGS sequence"/>
</dbReference>
<evidence type="ECO:0000259" key="1">
    <source>
        <dbReference type="Pfam" id="PF00646"/>
    </source>
</evidence>
<keyword evidence="3" id="KW-1185">Reference proteome</keyword>
<dbReference type="CDD" id="cd09917">
    <property type="entry name" value="F-box_SF"/>
    <property type="match status" value="1"/>
</dbReference>
<dbReference type="EMBL" id="LVVM01001105">
    <property type="protein sequence ID" value="OJA19271.1"/>
    <property type="molecule type" value="Genomic_DNA"/>
</dbReference>
<comment type="caution">
    <text evidence="2">The sequence shown here is derived from an EMBL/GenBank/DDBJ whole genome shotgun (WGS) entry which is preliminary data.</text>
</comment>
<dbReference type="InterPro" id="IPR036047">
    <property type="entry name" value="F-box-like_dom_sf"/>
</dbReference>
<protein>
    <recommendedName>
        <fullName evidence="1">F-box domain-containing protein</fullName>
    </recommendedName>
</protein>
<accession>A0A1J8QF36</accession>
<dbReference type="Pfam" id="PF00646">
    <property type="entry name" value="F-box"/>
    <property type="match status" value="1"/>
</dbReference>
<evidence type="ECO:0000313" key="2">
    <source>
        <dbReference type="EMBL" id="OJA19271.1"/>
    </source>
</evidence>
<evidence type="ECO:0000313" key="3">
    <source>
        <dbReference type="Proteomes" id="UP000183567"/>
    </source>
</evidence>
<organism evidence="2 3">
    <name type="scientific">Rhizopogon vesiculosus</name>
    <dbReference type="NCBI Taxonomy" id="180088"/>
    <lineage>
        <taxon>Eukaryota</taxon>
        <taxon>Fungi</taxon>
        <taxon>Dikarya</taxon>
        <taxon>Basidiomycota</taxon>
        <taxon>Agaricomycotina</taxon>
        <taxon>Agaricomycetes</taxon>
        <taxon>Agaricomycetidae</taxon>
        <taxon>Boletales</taxon>
        <taxon>Suillineae</taxon>
        <taxon>Rhizopogonaceae</taxon>
        <taxon>Rhizopogon</taxon>
    </lineage>
</organism>
<proteinExistence type="predicted"/>
<dbReference type="OrthoDB" id="2688536at2759"/>
<feature type="domain" description="F-box" evidence="1">
    <location>
        <begin position="30"/>
        <end position="65"/>
    </location>
</feature>
<reference evidence="2 3" key="1">
    <citation type="submission" date="2016-03" db="EMBL/GenBank/DDBJ databases">
        <title>Comparative genomics of the ectomycorrhizal sister species Rhizopogon vinicolor and Rhizopogon vesiculosus (Basidiomycota: Boletales) reveals a divergence of the mating type B locus.</title>
        <authorList>
            <person name="Mujic A.B."/>
            <person name="Kuo A."/>
            <person name="Tritt A."/>
            <person name="Lipzen A."/>
            <person name="Chen C."/>
            <person name="Johnson J."/>
            <person name="Sharma A."/>
            <person name="Barry K."/>
            <person name="Grigoriev I.V."/>
            <person name="Spatafora J.W."/>
        </authorList>
    </citation>
    <scope>NUCLEOTIDE SEQUENCE [LARGE SCALE GENOMIC DNA]</scope>
    <source>
        <strain evidence="2 3">AM-OR11-056</strain>
    </source>
</reference>
<dbReference type="InterPro" id="IPR001810">
    <property type="entry name" value="F-box_dom"/>
</dbReference>
<sequence length="181" mass="19910">MAHAVQASGEVRAVPIVVKNALSLGSIFCDFTVELRCHILSFLSFKEIVCCAMTCQMMYSTVKNSAQLQYTIELGAQGLTPVHPRSLTVSPAECLRTLRDKASAWSSFDLSVLKRLCITPSFHFKSITHQRLTLSTLPPRAVRRGFMSKVIDLGTCTPEMALAPPCIWTEDDFLTQGLAAT</sequence>
<dbReference type="SUPFAM" id="SSF81383">
    <property type="entry name" value="F-box domain"/>
    <property type="match status" value="1"/>
</dbReference>
<name>A0A1J8QF36_9AGAM</name>
<gene>
    <name evidence="2" type="ORF">AZE42_04497</name>
</gene>
<dbReference type="AlphaFoldDB" id="A0A1J8QF36"/>